<keyword evidence="3" id="KW-0804">Transcription</keyword>
<keyword evidence="1" id="KW-0805">Transcription regulation</keyword>
<dbReference type="GO" id="GO:0003700">
    <property type="term" value="F:DNA-binding transcription factor activity"/>
    <property type="evidence" value="ECO:0007669"/>
    <property type="project" value="InterPro"/>
</dbReference>
<gene>
    <name evidence="6" type="ORF">NK6_9261</name>
</gene>
<evidence type="ECO:0000259" key="5">
    <source>
        <dbReference type="PROSITE" id="PS01124"/>
    </source>
</evidence>
<feature type="compositionally biased region" description="Basic residues" evidence="4">
    <location>
        <begin position="398"/>
        <end position="419"/>
    </location>
</feature>
<feature type="domain" description="HTH araC/xylS-type" evidence="5">
    <location>
        <begin position="243"/>
        <end position="340"/>
    </location>
</feature>
<evidence type="ECO:0000256" key="3">
    <source>
        <dbReference type="ARBA" id="ARBA00023163"/>
    </source>
</evidence>
<dbReference type="Pfam" id="PF12833">
    <property type="entry name" value="HTH_18"/>
    <property type="match status" value="1"/>
</dbReference>
<dbReference type="SMART" id="SM00342">
    <property type="entry name" value="HTH_ARAC"/>
    <property type="match status" value="1"/>
</dbReference>
<dbReference type="AlphaFoldDB" id="A0A0E3VXC1"/>
<dbReference type="PANTHER" id="PTHR47894">
    <property type="entry name" value="HTH-TYPE TRANSCRIPTIONAL REGULATOR GADX"/>
    <property type="match status" value="1"/>
</dbReference>
<evidence type="ECO:0000256" key="1">
    <source>
        <dbReference type="ARBA" id="ARBA00023015"/>
    </source>
</evidence>
<name>A0A0E3VXC1_9BRAD</name>
<dbReference type="Pfam" id="PF12625">
    <property type="entry name" value="Arabinose_bd"/>
    <property type="match status" value="1"/>
</dbReference>
<keyword evidence="2" id="KW-0238">DNA-binding</keyword>
<proteinExistence type="predicted"/>
<evidence type="ECO:0000256" key="4">
    <source>
        <dbReference type="SAM" id="MobiDB-lite"/>
    </source>
</evidence>
<feature type="region of interest" description="Disordered" evidence="4">
    <location>
        <begin position="398"/>
        <end position="438"/>
    </location>
</feature>
<evidence type="ECO:0000313" key="6">
    <source>
        <dbReference type="EMBL" id="BAR62400.1"/>
    </source>
</evidence>
<protein>
    <submittedName>
        <fullName evidence="6">Transcriptional regulatory protein</fullName>
    </submittedName>
</protein>
<dbReference type="Proteomes" id="UP000063308">
    <property type="component" value="Chromosome"/>
</dbReference>
<dbReference type="InterPro" id="IPR032687">
    <property type="entry name" value="AraC-type_N"/>
</dbReference>
<sequence>MPFQAATATPRRAMTPAAFVHGVVAAYAVYGRDPAEALGKGQVTEDLVRSQDGRVTAAQFEALAGHAMHELDDEALGWFSRRLPWGTYGMLCRASITAPNLEVALKRWCRHHRLLTEDVLFELSLGDETATISLREQRDLGPLREFCLVTLLRYVLGFSCWAVDSAIALRAAEFPYSEPGHVSVYPTIFCRHLSFDADGARIVFDKHYLSLPLTRSPADLDSMLKGALRLTVLPYRRDRLLVERVRRVLRNARGRSLGAEDVASELALSTRTMHRRLREEATSLRDLKEETKFELAKQELMRGRTPIKRIAEIAGFRNEKSFSRAFRGWTGASPASFAEGIADGRRSALLSACHKLTAPEIALGGRNVPDPVSMSGVSFARPNEAWCATASASAGRRARRWWSSRRRPASTSRRCHRPPAGRLPSSDSRNHGRPGRHW</sequence>
<dbReference type="PROSITE" id="PS01124">
    <property type="entry name" value="HTH_ARAC_FAMILY_2"/>
    <property type="match status" value="1"/>
</dbReference>
<accession>A0A0E3VXC1</accession>
<dbReference type="GO" id="GO:0005829">
    <property type="term" value="C:cytosol"/>
    <property type="evidence" value="ECO:0007669"/>
    <property type="project" value="TreeGrafter"/>
</dbReference>
<reference evidence="6 7" key="1">
    <citation type="submission" date="2014-11" db="EMBL/GenBank/DDBJ databases">
        <title>Symbiosis island explosion on the genome of extra-slow-growing strains of soybean bradyrhizobia with massive insertion sequences.</title>
        <authorList>
            <person name="Iida T."/>
            <person name="Minamisawa K."/>
        </authorList>
    </citation>
    <scope>NUCLEOTIDE SEQUENCE [LARGE SCALE GENOMIC DNA]</scope>
    <source>
        <strain evidence="6 7">NK6</strain>
    </source>
</reference>
<dbReference type="SUPFAM" id="SSF46689">
    <property type="entry name" value="Homeodomain-like"/>
    <property type="match status" value="1"/>
</dbReference>
<evidence type="ECO:0000256" key="2">
    <source>
        <dbReference type="ARBA" id="ARBA00023125"/>
    </source>
</evidence>
<evidence type="ECO:0000313" key="7">
    <source>
        <dbReference type="Proteomes" id="UP000063308"/>
    </source>
</evidence>
<dbReference type="EMBL" id="AP014685">
    <property type="protein sequence ID" value="BAR62400.1"/>
    <property type="molecule type" value="Genomic_DNA"/>
</dbReference>
<dbReference type="GO" id="GO:0000976">
    <property type="term" value="F:transcription cis-regulatory region binding"/>
    <property type="evidence" value="ECO:0007669"/>
    <property type="project" value="TreeGrafter"/>
</dbReference>
<dbReference type="InterPro" id="IPR018060">
    <property type="entry name" value="HTH_AraC"/>
</dbReference>
<organism evidence="6 7">
    <name type="scientific">Bradyrhizobium diazoefficiens</name>
    <dbReference type="NCBI Taxonomy" id="1355477"/>
    <lineage>
        <taxon>Bacteria</taxon>
        <taxon>Pseudomonadati</taxon>
        <taxon>Pseudomonadota</taxon>
        <taxon>Alphaproteobacteria</taxon>
        <taxon>Hyphomicrobiales</taxon>
        <taxon>Nitrobacteraceae</taxon>
        <taxon>Bradyrhizobium</taxon>
    </lineage>
</organism>
<dbReference type="InterPro" id="IPR009057">
    <property type="entry name" value="Homeodomain-like_sf"/>
</dbReference>
<dbReference type="PANTHER" id="PTHR47894:SF1">
    <property type="entry name" value="HTH-TYPE TRANSCRIPTIONAL REGULATOR VQSM"/>
    <property type="match status" value="1"/>
</dbReference>
<dbReference type="Gene3D" id="1.10.10.60">
    <property type="entry name" value="Homeodomain-like"/>
    <property type="match status" value="1"/>
</dbReference>